<keyword evidence="3" id="KW-1185">Reference proteome</keyword>
<gene>
    <name evidence="2" type="ORF">SLEP1_g33710</name>
</gene>
<evidence type="ECO:0000313" key="2">
    <source>
        <dbReference type="EMBL" id="GKV24048.1"/>
    </source>
</evidence>
<feature type="chain" id="PRO_5043955226" evidence="1">
    <location>
        <begin position="19"/>
        <end position="54"/>
    </location>
</feature>
<comment type="caution">
    <text evidence="2">The sequence shown here is derived from an EMBL/GenBank/DDBJ whole genome shotgun (WGS) entry which is preliminary data.</text>
</comment>
<dbReference type="EMBL" id="BPVZ01000064">
    <property type="protein sequence ID" value="GKV24048.1"/>
    <property type="molecule type" value="Genomic_DNA"/>
</dbReference>
<organism evidence="2 3">
    <name type="scientific">Rubroshorea leprosula</name>
    <dbReference type="NCBI Taxonomy" id="152421"/>
    <lineage>
        <taxon>Eukaryota</taxon>
        <taxon>Viridiplantae</taxon>
        <taxon>Streptophyta</taxon>
        <taxon>Embryophyta</taxon>
        <taxon>Tracheophyta</taxon>
        <taxon>Spermatophyta</taxon>
        <taxon>Magnoliopsida</taxon>
        <taxon>eudicotyledons</taxon>
        <taxon>Gunneridae</taxon>
        <taxon>Pentapetalae</taxon>
        <taxon>rosids</taxon>
        <taxon>malvids</taxon>
        <taxon>Malvales</taxon>
        <taxon>Dipterocarpaceae</taxon>
        <taxon>Rubroshorea</taxon>
    </lineage>
</organism>
<accession>A0AAV5KHG6</accession>
<keyword evidence="1" id="KW-0732">Signal</keyword>
<evidence type="ECO:0000256" key="1">
    <source>
        <dbReference type="SAM" id="SignalP"/>
    </source>
</evidence>
<protein>
    <submittedName>
        <fullName evidence="2">Uncharacterized protein</fullName>
    </submittedName>
</protein>
<reference evidence="2 3" key="1">
    <citation type="journal article" date="2021" name="Commun. Biol.">
        <title>The genome of Shorea leprosula (Dipterocarpaceae) highlights the ecological relevance of drought in aseasonal tropical rainforests.</title>
        <authorList>
            <person name="Ng K.K.S."/>
            <person name="Kobayashi M.J."/>
            <person name="Fawcett J.A."/>
            <person name="Hatakeyama M."/>
            <person name="Paape T."/>
            <person name="Ng C.H."/>
            <person name="Ang C.C."/>
            <person name="Tnah L.H."/>
            <person name="Lee C.T."/>
            <person name="Nishiyama T."/>
            <person name="Sese J."/>
            <person name="O'Brien M.J."/>
            <person name="Copetti D."/>
            <person name="Mohd Noor M.I."/>
            <person name="Ong R.C."/>
            <person name="Putra M."/>
            <person name="Sireger I.Z."/>
            <person name="Indrioko S."/>
            <person name="Kosugi Y."/>
            <person name="Izuno A."/>
            <person name="Isagi Y."/>
            <person name="Lee S.L."/>
            <person name="Shimizu K.K."/>
        </authorList>
    </citation>
    <scope>NUCLEOTIDE SEQUENCE [LARGE SCALE GENOMIC DNA]</scope>
    <source>
        <strain evidence="2">214</strain>
    </source>
</reference>
<proteinExistence type="predicted"/>
<feature type="signal peptide" evidence="1">
    <location>
        <begin position="1"/>
        <end position="18"/>
    </location>
</feature>
<evidence type="ECO:0000313" key="3">
    <source>
        <dbReference type="Proteomes" id="UP001054252"/>
    </source>
</evidence>
<sequence length="54" mass="6061">MKLLLMLSLLALEFSCLPQITFRWANNKDAGEGFDEISNMSLGLLPILCNFITN</sequence>
<dbReference type="Proteomes" id="UP001054252">
    <property type="component" value="Unassembled WGS sequence"/>
</dbReference>
<dbReference type="AlphaFoldDB" id="A0AAV5KHG6"/>
<name>A0AAV5KHG6_9ROSI</name>